<organism evidence="2 3">
    <name type="scientific">Methylocucumis oryzae</name>
    <dbReference type="NCBI Taxonomy" id="1632867"/>
    <lineage>
        <taxon>Bacteria</taxon>
        <taxon>Pseudomonadati</taxon>
        <taxon>Pseudomonadota</taxon>
        <taxon>Gammaproteobacteria</taxon>
        <taxon>Methylococcales</taxon>
        <taxon>Methylococcaceae</taxon>
        <taxon>Methylocucumis</taxon>
    </lineage>
</organism>
<dbReference type="SUPFAM" id="SSF56925">
    <property type="entry name" value="OMPA-like"/>
    <property type="match status" value="1"/>
</dbReference>
<evidence type="ECO:0000313" key="3">
    <source>
        <dbReference type="Proteomes" id="UP000033684"/>
    </source>
</evidence>
<dbReference type="Proteomes" id="UP000033684">
    <property type="component" value="Unassembled WGS sequence"/>
</dbReference>
<evidence type="ECO:0000256" key="1">
    <source>
        <dbReference type="SAM" id="SignalP"/>
    </source>
</evidence>
<dbReference type="AlphaFoldDB" id="A0A0F3IEN6"/>
<dbReference type="Pfam" id="PF10677">
    <property type="entry name" value="DUF2490"/>
    <property type="match status" value="1"/>
</dbReference>
<keyword evidence="3" id="KW-1185">Reference proteome</keyword>
<dbReference type="EMBL" id="LAJX01000295">
    <property type="protein sequence ID" value="KJV05127.1"/>
    <property type="molecule type" value="Genomic_DNA"/>
</dbReference>
<comment type="caution">
    <text evidence="2">The sequence shown here is derived from an EMBL/GenBank/DDBJ whole genome shotgun (WGS) entry which is preliminary data.</text>
</comment>
<reference evidence="3" key="1">
    <citation type="submission" date="2015-03" db="EMBL/GenBank/DDBJ databases">
        <title>Draft genome sequence of a novel methanotroph (Sn10-6) isolated from flooded ricefield rhizosphere in India.</title>
        <authorList>
            <person name="Pandit P.S."/>
            <person name="Pore S.D."/>
            <person name="Arora P."/>
            <person name="Kapse N.G."/>
            <person name="Dhakephalkar P.K."/>
            <person name="Rahalkar M.C."/>
        </authorList>
    </citation>
    <scope>NUCLEOTIDE SEQUENCE [LARGE SCALE GENOMIC DNA]</scope>
    <source>
        <strain evidence="3">Sn10-6</strain>
    </source>
</reference>
<evidence type="ECO:0000313" key="2">
    <source>
        <dbReference type="EMBL" id="KJV05127.1"/>
    </source>
</evidence>
<feature type="chain" id="PRO_5002462090" description="DUF2490 domain-containing protein" evidence="1">
    <location>
        <begin position="22"/>
        <end position="231"/>
    </location>
</feature>
<name>A0A0F3IEN6_9GAMM</name>
<dbReference type="InterPro" id="IPR019619">
    <property type="entry name" value="DUF2490"/>
</dbReference>
<protein>
    <recommendedName>
        <fullName evidence="4">DUF2490 domain-containing protein</fullName>
    </recommendedName>
</protein>
<sequence>MKRSLVLFICFSLPFVPVADATDDRQTWVSSTYQTDFGGSRYLAFLELAPRFNQDSSEFNQFIIRPLLGYKITPKLQLWLGYTWQGEYSDNNGVGFDNATHDLMQQVQWIENISPALNLQYRFRLEQRFFADADSGHRMRHRLRLQYTLPGTQAYLIGIDELFIYLNSLNYSSRESFVQPGLNQNRAYAGIGYKFSPHFNVDTGYQLQYVNNFKGSDTYNSIWFTNVNFNF</sequence>
<dbReference type="RefSeq" id="WP_045780653.1">
    <property type="nucleotide sequence ID" value="NZ_LAJX01000295.1"/>
</dbReference>
<proteinExistence type="predicted"/>
<gene>
    <name evidence="2" type="ORF">VZ94_20460</name>
</gene>
<reference evidence="2 3" key="2">
    <citation type="journal article" date="2016" name="Microb. Ecol.">
        <title>Genome Characteristics of a Novel Type I Methanotroph (Sn10-6) Isolated from a Flooded Indian Rice Field.</title>
        <authorList>
            <person name="Rahalkar M.C."/>
            <person name="Pandit P.S."/>
            <person name="Dhakephalkar P.K."/>
            <person name="Pore S."/>
            <person name="Arora P."/>
            <person name="Kapse N."/>
        </authorList>
    </citation>
    <scope>NUCLEOTIDE SEQUENCE [LARGE SCALE GENOMIC DNA]</scope>
    <source>
        <strain evidence="2 3">Sn10-6</strain>
    </source>
</reference>
<keyword evidence="1" id="KW-0732">Signal</keyword>
<accession>A0A0F3IEN6</accession>
<dbReference type="OrthoDB" id="5381041at2"/>
<dbReference type="InterPro" id="IPR011250">
    <property type="entry name" value="OMP/PagP_B-barrel"/>
</dbReference>
<feature type="signal peptide" evidence="1">
    <location>
        <begin position="1"/>
        <end position="21"/>
    </location>
</feature>
<evidence type="ECO:0008006" key="4">
    <source>
        <dbReference type="Google" id="ProtNLM"/>
    </source>
</evidence>